<feature type="repeat" description="PPR" evidence="2">
    <location>
        <begin position="313"/>
        <end position="347"/>
    </location>
</feature>
<feature type="repeat" description="PPR" evidence="2">
    <location>
        <begin position="179"/>
        <end position="213"/>
    </location>
</feature>
<dbReference type="Pfam" id="PF20431">
    <property type="entry name" value="E_motif"/>
    <property type="match status" value="1"/>
</dbReference>
<dbReference type="SUPFAM" id="SSF48452">
    <property type="entry name" value="TPR-like"/>
    <property type="match status" value="1"/>
</dbReference>
<keyword evidence="1" id="KW-0677">Repeat</keyword>
<dbReference type="Pfam" id="PF13041">
    <property type="entry name" value="PPR_2"/>
    <property type="match status" value="1"/>
</dbReference>
<dbReference type="GO" id="GO:0009451">
    <property type="term" value="P:RNA modification"/>
    <property type="evidence" value="ECO:0007669"/>
    <property type="project" value="InterPro"/>
</dbReference>
<comment type="caution">
    <text evidence="3">The sequence shown here is derived from an EMBL/GenBank/DDBJ whole genome shotgun (WGS) entry which is preliminary data.</text>
</comment>
<evidence type="ECO:0008006" key="5">
    <source>
        <dbReference type="Google" id="ProtNLM"/>
    </source>
</evidence>
<dbReference type="AlphaFoldDB" id="A0AA41RXB1"/>
<name>A0AA41RXB1_PAPNU</name>
<gene>
    <name evidence="3" type="ORF">MKW94_016413</name>
</gene>
<dbReference type="GO" id="GO:0003723">
    <property type="term" value="F:RNA binding"/>
    <property type="evidence" value="ECO:0007669"/>
    <property type="project" value="InterPro"/>
</dbReference>
<dbReference type="EMBL" id="JAJJMA010006303">
    <property type="protein sequence ID" value="MCL7021943.1"/>
    <property type="molecule type" value="Genomic_DNA"/>
</dbReference>
<dbReference type="PANTHER" id="PTHR47926:SF453">
    <property type="entry name" value="PENTATRICOPEPTIDE REPEAT (PPR) SUPERFAMILY PROTEIN"/>
    <property type="match status" value="1"/>
</dbReference>
<dbReference type="Proteomes" id="UP001177140">
    <property type="component" value="Unassembled WGS sequence"/>
</dbReference>
<dbReference type="InterPro" id="IPR002885">
    <property type="entry name" value="PPR_rpt"/>
</dbReference>
<keyword evidence="4" id="KW-1185">Reference proteome</keyword>
<dbReference type="InterPro" id="IPR011990">
    <property type="entry name" value="TPR-like_helical_dom_sf"/>
</dbReference>
<evidence type="ECO:0000256" key="2">
    <source>
        <dbReference type="PROSITE-ProRule" id="PRU00708"/>
    </source>
</evidence>
<dbReference type="PANTHER" id="PTHR47926">
    <property type="entry name" value="PENTATRICOPEPTIDE REPEAT-CONTAINING PROTEIN"/>
    <property type="match status" value="1"/>
</dbReference>
<reference evidence="3" key="1">
    <citation type="submission" date="2022-03" db="EMBL/GenBank/DDBJ databases">
        <title>A functionally conserved STORR gene fusion in Papaver species that diverged 16.8 million years ago.</title>
        <authorList>
            <person name="Catania T."/>
        </authorList>
    </citation>
    <scope>NUCLEOTIDE SEQUENCE</scope>
    <source>
        <strain evidence="3">S-191538</strain>
    </source>
</reference>
<protein>
    <recommendedName>
        <fullName evidence="5">Pentatricopeptide repeat-containing protein</fullName>
    </recommendedName>
</protein>
<dbReference type="NCBIfam" id="TIGR00756">
    <property type="entry name" value="PPR"/>
    <property type="match status" value="4"/>
</dbReference>
<dbReference type="FunFam" id="1.25.40.10:FF:002166">
    <property type="entry name" value="Pentatricopeptide (PPR) repeat-containing protein-like"/>
    <property type="match status" value="1"/>
</dbReference>
<evidence type="ECO:0000313" key="3">
    <source>
        <dbReference type="EMBL" id="MCL7021943.1"/>
    </source>
</evidence>
<dbReference type="FunFam" id="1.25.40.10:FF:001636">
    <property type="entry name" value="Pentatricopeptide repeat-containing protein At2g20540"/>
    <property type="match status" value="1"/>
</dbReference>
<organism evidence="3 4">
    <name type="scientific">Papaver nudicaule</name>
    <name type="common">Iceland poppy</name>
    <dbReference type="NCBI Taxonomy" id="74823"/>
    <lineage>
        <taxon>Eukaryota</taxon>
        <taxon>Viridiplantae</taxon>
        <taxon>Streptophyta</taxon>
        <taxon>Embryophyta</taxon>
        <taxon>Tracheophyta</taxon>
        <taxon>Spermatophyta</taxon>
        <taxon>Magnoliopsida</taxon>
        <taxon>Ranunculales</taxon>
        <taxon>Papaveraceae</taxon>
        <taxon>Papaveroideae</taxon>
        <taxon>Papaver</taxon>
    </lineage>
</organism>
<dbReference type="InterPro" id="IPR046960">
    <property type="entry name" value="PPR_At4g14850-like_plant"/>
</dbReference>
<sequence>MASGNQQNPNKPINERILSVLQKSNHLNHLKQLQSFLITTGNSQIQFIAFKLVRFCIITLSNIDYARHIFNDLRSPNVYLYTAMITAYTSQSDHKSTLLLYRDMVRSARTRPSEFIYPHVLKSCFDKTYGVECVHDHIVKSGFGGYSIVQTSLVDAYLKSGSPDLVVARSLFDEMTERNVFSWTAMISGYARLGQIGNAISLFEKMPERDVPSWNSVIAGCTQNGLFTEAISFFKQMVSLDYEYRPNQITVVCILSACGNLGMLQLGRWIHGYIYRNCIIPSPFLLNALVDMYGKCGSLRIARRVFDQTSAKNLTTWNSMINCLALHGQSETAIAVFEEMMNYGGSVRPDEVTFIGLLNACTHGGLVEQGRKYFKLMTEDYKMEPQIQHYGCIIDLLGRAGQFEEAMEVIKEMRMAPDEVVWGSLLNGCKVYRRMDLAEFAVKKLIEINPDNPGYGVMLANVYGDVGNWDQVGKVRKKLKEMGVTKTPGCSWIEIDSQVQQFYSADKTHPRTEEIYKMLEVIVGFS</sequence>
<evidence type="ECO:0000313" key="4">
    <source>
        <dbReference type="Proteomes" id="UP001177140"/>
    </source>
</evidence>
<evidence type="ECO:0000256" key="1">
    <source>
        <dbReference type="ARBA" id="ARBA00022737"/>
    </source>
</evidence>
<dbReference type="PROSITE" id="PS51375">
    <property type="entry name" value="PPR"/>
    <property type="match status" value="2"/>
</dbReference>
<dbReference type="InterPro" id="IPR046848">
    <property type="entry name" value="E_motif"/>
</dbReference>
<proteinExistence type="predicted"/>
<dbReference type="Gene3D" id="1.25.40.10">
    <property type="entry name" value="Tetratricopeptide repeat domain"/>
    <property type="match status" value="3"/>
</dbReference>
<dbReference type="Pfam" id="PF01535">
    <property type="entry name" value="PPR"/>
    <property type="match status" value="5"/>
</dbReference>
<accession>A0AA41RXB1</accession>